<feature type="domain" description="Velvet" evidence="5">
    <location>
        <begin position="1"/>
        <end position="111"/>
    </location>
</feature>
<comment type="subcellular location">
    <subcellularLocation>
        <location evidence="1">Nucleus</location>
    </subcellularLocation>
</comment>
<accession>A0A367IR08</accession>
<dbReference type="PANTHER" id="PTHR33572:SF18">
    <property type="entry name" value="SPORE DEVELOPMENT REGULATOR VOSA"/>
    <property type="match status" value="1"/>
</dbReference>
<organism evidence="6 7">
    <name type="scientific">Rhizopus stolonifer</name>
    <name type="common">Rhizopus nigricans</name>
    <dbReference type="NCBI Taxonomy" id="4846"/>
    <lineage>
        <taxon>Eukaryota</taxon>
        <taxon>Fungi</taxon>
        <taxon>Fungi incertae sedis</taxon>
        <taxon>Mucoromycota</taxon>
        <taxon>Mucoromycotina</taxon>
        <taxon>Mucoromycetes</taxon>
        <taxon>Mucorales</taxon>
        <taxon>Mucorineae</taxon>
        <taxon>Rhizopodaceae</taxon>
        <taxon>Rhizopus</taxon>
    </lineage>
</organism>
<dbReference type="Gene3D" id="2.60.40.3960">
    <property type="entry name" value="Velvet domain"/>
    <property type="match status" value="1"/>
</dbReference>
<evidence type="ECO:0000259" key="5">
    <source>
        <dbReference type="PROSITE" id="PS51821"/>
    </source>
</evidence>
<evidence type="ECO:0000256" key="2">
    <source>
        <dbReference type="ARBA" id="ARBA00023015"/>
    </source>
</evidence>
<evidence type="ECO:0000256" key="4">
    <source>
        <dbReference type="ARBA" id="ARBA00023242"/>
    </source>
</evidence>
<dbReference type="InterPro" id="IPR021740">
    <property type="entry name" value="Velvet"/>
</dbReference>
<dbReference type="InterPro" id="IPR037525">
    <property type="entry name" value="Velvet_dom"/>
</dbReference>
<name>A0A367IR08_RHIST</name>
<dbReference type="PROSITE" id="PS51821">
    <property type="entry name" value="VELVET"/>
    <property type="match status" value="1"/>
</dbReference>
<dbReference type="AlphaFoldDB" id="A0A367IR08"/>
<protein>
    <recommendedName>
        <fullName evidence="5">Velvet domain-containing protein</fullName>
    </recommendedName>
</protein>
<keyword evidence="2" id="KW-0805">Transcription regulation</keyword>
<dbReference type="InterPro" id="IPR038491">
    <property type="entry name" value="Velvet_dom_sf"/>
</dbReference>
<comment type="caution">
    <text evidence="6">The sequence shown here is derived from an EMBL/GenBank/DDBJ whole genome shotgun (WGS) entry which is preliminary data.</text>
</comment>
<dbReference type="Pfam" id="PF11754">
    <property type="entry name" value="Velvet"/>
    <property type="match status" value="1"/>
</dbReference>
<dbReference type="PANTHER" id="PTHR33572">
    <property type="entry name" value="SPORE DEVELOPMENT REGULATOR VOSA"/>
    <property type="match status" value="1"/>
</dbReference>
<keyword evidence="4" id="KW-0539">Nucleus</keyword>
<evidence type="ECO:0000313" key="7">
    <source>
        <dbReference type="Proteomes" id="UP000253551"/>
    </source>
</evidence>
<dbReference type="GO" id="GO:0005634">
    <property type="term" value="C:nucleus"/>
    <property type="evidence" value="ECO:0007669"/>
    <property type="project" value="UniProtKB-SubCell"/>
</dbReference>
<dbReference type="STRING" id="4846.A0A367IR08"/>
<proteinExistence type="predicted"/>
<reference evidence="6 7" key="1">
    <citation type="journal article" date="2018" name="G3 (Bethesda)">
        <title>Phylogenetic and Phylogenomic Definition of Rhizopus Species.</title>
        <authorList>
            <person name="Gryganskyi A.P."/>
            <person name="Golan J."/>
            <person name="Dolatabadi S."/>
            <person name="Mondo S."/>
            <person name="Robb S."/>
            <person name="Idnurm A."/>
            <person name="Muszewska A."/>
            <person name="Steczkiewicz K."/>
            <person name="Masonjones S."/>
            <person name="Liao H.L."/>
            <person name="Gajdeczka M.T."/>
            <person name="Anike F."/>
            <person name="Vuek A."/>
            <person name="Anishchenko I.M."/>
            <person name="Voigt K."/>
            <person name="de Hoog G.S."/>
            <person name="Smith M.E."/>
            <person name="Heitman J."/>
            <person name="Vilgalys R."/>
            <person name="Stajich J.E."/>
        </authorList>
    </citation>
    <scope>NUCLEOTIDE SEQUENCE [LARGE SCALE GENOMIC DNA]</scope>
    <source>
        <strain evidence="6 7">LSU 92-RS-03</strain>
    </source>
</reference>
<keyword evidence="3" id="KW-0804">Transcription</keyword>
<evidence type="ECO:0000313" key="6">
    <source>
        <dbReference type="EMBL" id="RCH80134.1"/>
    </source>
</evidence>
<dbReference type="EMBL" id="PJQM01006163">
    <property type="protein sequence ID" value="RCH80134.1"/>
    <property type="molecule type" value="Genomic_DNA"/>
</dbReference>
<dbReference type="Proteomes" id="UP000253551">
    <property type="component" value="Unassembled WGS sequence"/>
</dbReference>
<sequence>MSVTLVHSNTQEAISTQNILTGQTASSMYKLKDINNHDGGFFVFGDLSVKLEGQFRLKFSMFKITKVGATNLSSIYSDVFQVYSPKTFPGMLESTFLSRSFSDQGVRIRIRKEHRVQMNISRKRKMSTQEEEQQQEERVFGYPRLLHPYYHSHASLYHPSLSRQPQGHVWYNDHRQQRRRDIDIPTSHSLPHPLCLDRQPFADPTRLGYANRYDKFYYCNRTPPLHLSFMKPTEPTKPCRRQSAECLPYSRHLNESRRMSLQSHPMPSSPERIQLPPLRSMFTPQEDLVQVDAAVAMMQLASTLN</sequence>
<keyword evidence="7" id="KW-1185">Reference proteome</keyword>
<evidence type="ECO:0000256" key="3">
    <source>
        <dbReference type="ARBA" id="ARBA00023163"/>
    </source>
</evidence>
<gene>
    <name evidence="6" type="ORF">CU098_006618</name>
</gene>
<evidence type="ECO:0000256" key="1">
    <source>
        <dbReference type="ARBA" id="ARBA00004123"/>
    </source>
</evidence>
<dbReference type="OrthoDB" id="5599552at2759"/>